<dbReference type="EMBL" id="LIAE01010637">
    <property type="protein sequence ID" value="PAV57473.1"/>
    <property type="molecule type" value="Genomic_DNA"/>
</dbReference>
<sequence length="107" mass="12656">MNSNNSRSMKSQLEAETTKAVVGTVARTVTNALRGSTQSKPEKEFEAEMNFKMCELEHRNKMQLVEMNHKHEIELQKIALEHKKLDIYAEERRQRNEARERERQEKI</sequence>
<keyword evidence="2" id="KW-1185">Reference proteome</keyword>
<gene>
    <name evidence="1" type="ORF">WR25_26891</name>
</gene>
<evidence type="ECO:0000313" key="1">
    <source>
        <dbReference type="EMBL" id="PAV57473.1"/>
    </source>
</evidence>
<proteinExistence type="predicted"/>
<organism evidence="1 2">
    <name type="scientific">Diploscapter pachys</name>
    <dbReference type="NCBI Taxonomy" id="2018661"/>
    <lineage>
        <taxon>Eukaryota</taxon>
        <taxon>Metazoa</taxon>
        <taxon>Ecdysozoa</taxon>
        <taxon>Nematoda</taxon>
        <taxon>Chromadorea</taxon>
        <taxon>Rhabditida</taxon>
        <taxon>Rhabditina</taxon>
        <taxon>Rhabditomorpha</taxon>
        <taxon>Rhabditoidea</taxon>
        <taxon>Rhabditidae</taxon>
        <taxon>Diploscapter</taxon>
    </lineage>
</organism>
<comment type="caution">
    <text evidence="1">The sequence shown here is derived from an EMBL/GenBank/DDBJ whole genome shotgun (WGS) entry which is preliminary data.</text>
</comment>
<name>A0A2A2J778_9BILA</name>
<accession>A0A2A2J778</accession>
<dbReference type="AlphaFoldDB" id="A0A2A2J778"/>
<reference evidence="1 2" key="1">
    <citation type="journal article" date="2017" name="Curr. Biol.">
        <title>Genome architecture and evolution of a unichromosomal asexual nematode.</title>
        <authorList>
            <person name="Fradin H."/>
            <person name="Zegar C."/>
            <person name="Gutwein M."/>
            <person name="Lucas J."/>
            <person name="Kovtun M."/>
            <person name="Corcoran D."/>
            <person name="Baugh L.R."/>
            <person name="Kiontke K."/>
            <person name="Gunsalus K."/>
            <person name="Fitch D.H."/>
            <person name="Piano F."/>
        </authorList>
    </citation>
    <scope>NUCLEOTIDE SEQUENCE [LARGE SCALE GENOMIC DNA]</scope>
    <source>
        <strain evidence="1">PF1309</strain>
    </source>
</reference>
<dbReference type="Proteomes" id="UP000218231">
    <property type="component" value="Unassembled WGS sequence"/>
</dbReference>
<protein>
    <submittedName>
        <fullName evidence="1">Uncharacterized protein</fullName>
    </submittedName>
</protein>
<evidence type="ECO:0000313" key="2">
    <source>
        <dbReference type="Proteomes" id="UP000218231"/>
    </source>
</evidence>